<keyword evidence="3" id="KW-0240">DNA-directed RNA polymerase</keyword>
<dbReference type="InterPro" id="IPR018263">
    <property type="entry name" value="Ribosomal_eL32_CS"/>
</dbReference>
<dbReference type="PROSITE" id="PS01112">
    <property type="entry name" value="RNA_POL_N_8KD"/>
    <property type="match status" value="1"/>
</dbReference>
<dbReference type="PROSITE" id="PS00580">
    <property type="entry name" value="RIBOSOMAL_L32E"/>
    <property type="match status" value="1"/>
</dbReference>
<dbReference type="NCBIfam" id="NF003089">
    <property type="entry name" value="PRK04016.1"/>
    <property type="match status" value="1"/>
</dbReference>
<dbReference type="OrthoDB" id="268693at2759"/>
<keyword evidence="5" id="KW-0862">Zinc</keyword>
<dbReference type="GO" id="GO:0006412">
    <property type="term" value="P:translation"/>
    <property type="evidence" value="ECO:0007669"/>
    <property type="project" value="InterPro"/>
</dbReference>
<dbReference type="OMA" id="QASCHRQ"/>
<protein>
    <submittedName>
        <fullName evidence="10">Uncharacterized protein</fullName>
    </submittedName>
</protein>
<dbReference type="GeneID" id="10500064"/>
<dbReference type="GO" id="GO:0006351">
    <property type="term" value="P:DNA-templated transcription"/>
    <property type="evidence" value="ECO:0007669"/>
    <property type="project" value="InterPro"/>
</dbReference>
<dbReference type="GO" id="GO:0003899">
    <property type="term" value="F:DNA-directed RNA polymerase activity"/>
    <property type="evidence" value="ECO:0007669"/>
    <property type="project" value="InterPro"/>
</dbReference>
<dbReference type="Gene3D" id="1.10.10.60">
    <property type="entry name" value="Homeodomain-like"/>
    <property type="match status" value="1"/>
</dbReference>
<evidence type="ECO:0000256" key="4">
    <source>
        <dbReference type="ARBA" id="ARBA00022723"/>
    </source>
</evidence>
<dbReference type="KEGG" id="dpp:DICPUDRAFT_48405"/>
<dbReference type="InterPro" id="IPR000268">
    <property type="entry name" value="RPABC5/Rpb10"/>
</dbReference>
<organism evidence="10 11">
    <name type="scientific">Dictyostelium purpureum</name>
    <name type="common">Slime mold</name>
    <dbReference type="NCBI Taxonomy" id="5786"/>
    <lineage>
        <taxon>Eukaryota</taxon>
        <taxon>Amoebozoa</taxon>
        <taxon>Evosea</taxon>
        <taxon>Eumycetozoa</taxon>
        <taxon>Dictyostelia</taxon>
        <taxon>Dictyosteliales</taxon>
        <taxon>Dictyosteliaceae</taxon>
        <taxon>Dictyostelium</taxon>
    </lineage>
</organism>
<comment type="similarity">
    <text evidence="2">Belongs to the eukaryotic ribosomal protein eL32 family.</text>
</comment>
<proteinExistence type="inferred from homology"/>
<dbReference type="SUPFAM" id="SSF46924">
    <property type="entry name" value="RNA polymerase subunit RPB10"/>
    <property type="match status" value="1"/>
</dbReference>
<evidence type="ECO:0000256" key="9">
    <source>
        <dbReference type="ARBA" id="ARBA00025720"/>
    </source>
</evidence>
<accession>F0ZP14</accession>
<dbReference type="STRING" id="5786.F0ZP14"/>
<evidence type="ECO:0000313" key="11">
    <source>
        <dbReference type="Proteomes" id="UP000001064"/>
    </source>
</evidence>
<dbReference type="PANTHER" id="PTHR23413:SF1">
    <property type="entry name" value="RIBOSOMAL PROTEIN L32"/>
    <property type="match status" value="1"/>
</dbReference>
<evidence type="ECO:0000256" key="3">
    <source>
        <dbReference type="ARBA" id="ARBA00022478"/>
    </source>
</evidence>
<keyword evidence="8" id="KW-0687">Ribonucleoprotein</keyword>
<evidence type="ECO:0000256" key="8">
    <source>
        <dbReference type="ARBA" id="ARBA00023274"/>
    </source>
</evidence>
<dbReference type="EMBL" id="GL871102">
    <property type="protein sequence ID" value="EGC34325.1"/>
    <property type="molecule type" value="Genomic_DNA"/>
</dbReference>
<dbReference type="eggNOG" id="KOG0878">
    <property type="taxonomic scope" value="Eukaryota"/>
</dbReference>
<dbReference type="GO" id="GO:0003677">
    <property type="term" value="F:DNA binding"/>
    <property type="evidence" value="ECO:0007669"/>
    <property type="project" value="InterPro"/>
</dbReference>
<keyword evidence="6" id="KW-0689">Ribosomal protein</keyword>
<dbReference type="SUPFAM" id="SSF52042">
    <property type="entry name" value="Ribosomal protein L32e"/>
    <property type="match status" value="1"/>
</dbReference>
<dbReference type="GO" id="GO:0008270">
    <property type="term" value="F:zinc ion binding"/>
    <property type="evidence" value="ECO:0007669"/>
    <property type="project" value="InterPro"/>
</dbReference>
<dbReference type="InParanoid" id="F0ZP14"/>
<dbReference type="Pfam" id="PF01655">
    <property type="entry name" value="Ribosomal_L32e"/>
    <property type="match status" value="1"/>
</dbReference>
<evidence type="ECO:0000256" key="6">
    <source>
        <dbReference type="ARBA" id="ARBA00022980"/>
    </source>
</evidence>
<sequence length="203" mass="23406">MIIPVRCFTCGKVIGNKWDAYLSLLQIEYTEGDALDALCLKRYCCRRMLLTHVDLIEKLLSLSRYILPIKMPSPILRTKIVKKKTTKFNRFQSDLFKRVGSSWRKPRGIDNRVRRRFSGSRAMPSIGFGSAKATRDVCPDGFKRFVIRNVQELEVLLMQNRRYAAVIFHGVSAKSRKAIVERAAELNIKVTAPNARLRSEERE</sequence>
<evidence type="ECO:0000256" key="7">
    <source>
        <dbReference type="ARBA" id="ARBA00023163"/>
    </source>
</evidence>
<dbReference type="GO" id="GO:0022625">
    <property type="term" value="C:cytosolic large ribosomal subunit"/>
    <property type="evidence" value="ECO:0000318"/>
    <property type="project" value="GO_Central"/>
</dbReference>
<dbReference type="GO" id="GO:0005665">
    <property type="term" value="C:RNA polymerase II, core complex"/>
    <property type="evidence" value="ECO:0007669"/>
    <property type="project" value="UniProtKB-ARBA"/>
</dbReference>
<dbReference type="eggNOG" id="KOG3497">
    <property type="taxonomic scope" value="Eukaryota"/>
</dbReference>
<evidence type="ECO:0000313" key="10">
    <source>
        <dbReference type="EMBL" id="EGC34325.1"/>
    </source>
</evidence>
<evidence type="ECO:0000256" key="5">
    <source>
        <dbReference type="ARBA" id="ARBA00022833"/>
    </source>
</evidence>
<keyword evidence="4" id="KW-0479">Metal-binding</keyword>
<dbReference type="AlphaFoldDB" id="F0ZP14"/>
<dbReference type="GO" id="GO:0003735">
    <property type="term" value="F:structural constituent of ribosome"/>
    <property type="evidence" value="ECO:0007669"/>
    <property type="project" value="InterPro"/>
</dbReference>
<dbReference type="InterPro" id="IPR023580">
    <property type="entry name" value="RNA_pol_su_RPB10"/>
</dbReference>
<dbReference type="InterPro" id="IPR036351">
    <property type="entry name" value="Ribosomal_eL32_sf"/>
</dbReference>
<dbReference type="SMART" id="SM01393">
    <property type="entry name" value="Ribosomal_L32e"/>
    <property type="match status" value="1"/>
</dbReference>
<dbReference type="PANTHER" id="PTHR23413">
    <property type="entry name" value="60S RIBOSOMAL PROTEIN L32 AND DNA-DIRECTED RNA POLYMERASE II, SUBUNIT N"/>
    <property type="match status" value="1"/>
</dbReference>
<reference evidence="11" key="1">
    <citation type="journal article" date="2011" name="Genome Biol.">
        <title>Comparative genomics of the social amoebae Dictyostelium discoideum and Dictyostelium purpureum.</title>
        <authorList>
            <consortium name="US DOE Joint Genome Institute (JGI-PGF)"/>
            <person name="Sucgang R."/>
            <person name="Kuo A."/>
            <person name="Tian X."/>
            <person name="Salerno W."/>
            <person name="Parikh A."/>
            <person name="Feasley C.L."/>
            <person name="Dalin E."/>
            <person name="Tu H."/>
            <person name="Huang E."/>
            <person name="Barry K."/>
            <person name="Lindquist E."/>
            <person name="Shapiro H."/>
            <person name="Bruce D."/>
            <person name="Schmutz J."/>
            <person name="Salamov A."/>
            <person name="Fey P."/>
            <person name="Gaudet P."/>
            <person name="Anjard C."/>
            <person name="Babu M.M."/>
            <person name="Basu S."/>
            <person name="Bushmanova Y."/>
            <person name="van der Wel H."/>
            <person name="Katoh-Kurasawa M."/>
            <person name="Dinh C."/>
            <person name="Coutinho P.M."/>
            <person name="Saito T."/>
            <person name="Elias M."/>
            <person name="Schaap P."/>
            <person name="Kay R.R."/>
            <person name="Henrissat B."/>
            <person name="Eichinger L."/>
            <person name="Rivero F."/>
            <person name="Putnam N.H."/>
            <person name="West C.M."/>
            <person name="Loomis W.F."/>
            <person name="Chisholm R.L."/>
            <person name="Shaulsky G."/>
            <person name="Strassmann J.E."/>
            <person name="Queller D.C."/>
            <person name="Kuspa A."/>
            <person name="Grigoriev I.V."/>
        </authorList>
    </citation>
    <scope>NUCLEOTIDE SEQUENCE [LARGE SCALE GENOMIC DNA]</scope>
    <source>
        <strain evidence="11">QSDP1</strain>
    </source>
</reference>
<dbReference type="CDD" id="cd00513">
    <property type="entry name" value="Ribosomal_L32_L32e"/>
    <property type="match status" value="1"/>
</dbReference>
<comment type="similarity">
    <text evidence="9">Belongs to the archaeal Rpo10/eukaryotic RPB10 RNA polymerase subunit family.</text>
</comment>
<keyword evidence="7" id="KW-0804">Transcription</keyword>
<dbReference type="Proteomes" id="UP000001064">
    <property type="component" value="Unassembled WGS sequence"/>
</dbReference>
<dbReference type="FunFam" id="1.10.10.60:FF:000024">
    <property type="entry name" value="DNA-directed RNA polymerases I, II, and III subunit"/>
    <property type="match status" value="1"/>
</dbReference>
<dbReference type="FunCoup" id="F0ZP14">
    <property type="interactions" value="606"/>
</dbReference>
<dbReference type="VEuPathDB" id="AmoebaDB:DICPUDRAFT_48405"/>
<dbReference type="InterPro" id="IPR001515">
    <property type="entry name" value="Ribosomal_eL32"/>
</dbReference>
<name>F0ZP14_DICPU</name>
<evidence type="ECO:0000256" key="1">
    <source>
        <dbReference type="ARBA" id="ARBA00004123"/>
    </source>
</evidence>
<dbReference type="RefSeq" id="XP_003289161.1">
    <property type="nucleotide sequence ID" value="XM_003289113.1"/>
</dbReference>
<dbReference type="InterPro" id="IPR020789">
    <property type="entry name" value="RNA_pol_suN_Zn-BS"/>
</dbReference>
<keyword evidence="11" id="KW-1185">Reference proteome</keyword>
<gene>
    <name evidence="10" type="ORF">DICPUDRAFT_48405</name>
</gene>
<dbReference type="Pfam" id="PF01194">
    <property type="entry name" value="RNA_pol_N"/>
    <property type="match status" value="1"/>
</dbReference>
<comment type="subcellular location">
    <subcellularLocation>
        <location evidence="1">Nucleus</location>
    </subcellularLocation>
</comment>
<evidence type="ECO:0000256" key="2">
    <source>
        <dbReference type="ARBA" id="ARBA00008431"/>
    </source>
</evidence>